<organism evidence="1 2">
    <name type="scientific">Neolewinella agarilytica</name>
    <dbReference type="NCBI Taxonomy" id="478744"/>
    <lineage>
        <taxon>Bacteria</taxon>
        <taxon>Pseudomonadati</taxon>
        <taxon>Bacteroidota</taxon>
        <taxon>Saprospiria</taxon>
        <taxon>Saprospirales</taxon>
        <taxon>Lewinellaceae</taxon>
        <taxon>Neolewinella</taxon>
    </lineage>
</organism>
<dbReference type="STRING" id="478744.SAMN05444359_13913"/>
<dbReference type="InterPro" id="IPR010393">
    <property type="entry name" value="DUF991_YecM-like"/>
</dbReference>
<dbReference type="AlphaFoldDB" id="A0A1H9NTL6"/>
<keyword evidence="2" id="KW-1185">Reference proteome</keyword>
<accession>A0A1H9NTL6</accession>
<dbReference type="PANTHER" id="PTHR37519:SF1">
    <property type="entry name" value="DIHYDROXYBIPHENYL DIOXYGENASE DOMAIN-CONTAINING PROTEIN"/>
    <property type="match status" value="1"/>
</dbReference>
<gene>
    <name evidence="1" type="ORF">SAMN05444359_13913</name>
</gene>
<evidence type="ECO:0000313" key="2">
    <source>
        <dbReference type="Proteomes" id="UP000199021"/>
    </source>
</evidence>
<dbReference type="PANTHER" id="PTHR37519">
    <property type="match status" value="1"/>
</dbReference>
<evidence type="ECO:0000313" key="1">
    <source>
        <dbReference type="EMBL" id="SER38683.1"/>
    </source>
</evidence>
<sequence>MPIPSPTPFLEKLLNHLEPTPGFLDHLFLDHLCYRVETVDSYVRLRDGLTTENELLVEGLIGGRRISTFKMKTPFHFRGREIPLLELPEPKDGSFYAEGWEHVEFVTDRPLTDFANWLVAELGIVPEAIDRSGMNKARNADLRLRLPDGLSVKFHEQSLEAVIREELAE</sequence>
<dbReference type="InterPro" id="IPR029068">
    <property type="entry name" value="Glyas_Bleomycin-R_OHBP_Dase"/>
</dbReference>
<dbReference type="InParanoid" id="A0A1H9NTL6"/>
<dbReference type="Proteomes" id="UP000199021">
    <property type="component" value="Unassembled WGS sequence"/>
</dbReference>
<dbReference type="RefSeq" id="WP_090173210.1">
    <property type="nucleotide sequence ID" value="NZ_FOFB01000039.1"/>
</dbReference>
<dbReference type="EMBL" id="FOFB01000039">
    <property type="protein sequence ID" value="SER38683.1"/>
    <property type="molecule type" value="Genomic_DNA"/>
</dbReference>
<name>A0A1H9NTL6_9BACT</name>
<protein>
    <submittedName>
        <fullName evidence="1">Uncharacterized conserved protein YecM, predicted metalloenzyme</fullName>
    </submittedName>
</protein>
<dbReference type="Pfam" id="PF06185">
    <property type="entry name" value="YecM"/>
    <property type="match status" value="1"/>
</dbReference>
<dbReference type="OrthoDB" id="1492788at2"/>
<reference evidence="2" key="1">
    <citation type="submission" date="2016-10" db="EMBL/GenBank/DDBJ databases">
        <authorList>
            <person name="Varghese N."/>
            <person name="Submissions S."/>
        </authorList>
    </citation>
    <scope>NUCLEOTIDE SEQUENCE [LARGE SCALE GENOMIC DNA]</scope>
    <source>
        <strain evidence="2">DSM 24740</strain>
    </source>
</reference>
<dbReference type="SUPFAM" id="SSF54593">
    <property type="entry name" value="Glyoxalase/Bleomycin resistance protein/Dihydroxybiphenyl dioxygenase"/>
    <property type="match status" value="1"/>
</dbReference>
<dbReference type="Gene3D" id="3.10.180.10">
    <property type="entry name" value="2,3-Dihydroxybiphenyl 1,2-Dioxygenase, domain 1"/>
    <property type="match status" value="1"/>
</dbReference>
<proteinExistence type="predicted"/>